<keyword evidence="7" id="KW-0496">Mitochondrion</keyword>
<evidence type="ECO:0000256" key="3">
    <source>
        <dbReference type="ARBA" id="ARBA00023274"/>
    </source>
</evidence>
<dbReference type="EMBL" id="JBBJCI010000303">
    <property type="protein sequence ID" value="KAK7234891.1"/>
    <property type="molecule type" value="Genomic_DNA"/>
</dbReference>
<dbReference type="GO" id="GO:0006412">
    <property type="term" value="P:translation"/>
    <property type="evidence" value="ECO:0007669"/>
    <property type="project" value="InterPro"/>
</dbReference>
<dbReference type="EMBL" id="MW438348">
    <property type="protein sequence ID" value="QQW50325.1"/>
    <property type="molecule type" value="Genomic_DNA"/>
</dbReference>
<evidence type="ECO:0000259" key="5">
    <source>
        <dbReference type="Pfam" id="PF00189"/>
    </source>
</evidence>
<evidence type="ECO:0000313" key="6">
    <source>
        <dbReference type="EMBL" id="KAK7234891.1"/>
    </source>
</evidence>
<dbReference type="PROSITE" id="PS00548">
    <property type="entry name" value="RIBOSOMAL_S3"/>
    <property type="match status" value="1"/>
</dbReference>
<evidence type="ECO:0000256" key="4">
    <source>
        <dbReference type="RuleBase" id="RU003624"/>
    </source>
</evidence>
<evidence type="ECO:0000313" key="10">
    <source>
        <dbReference type="EMBL" id="QQW50237.1"/>
    </source>
</evidence>
<dbReference type="InterPro" id="IPR018280">
    <property type="entry name" value="Ribosomal_uS3_CS"/>
</dbReference>
<dbReference type="EMBL" id="MW438346">
    <property type="protein sequence ID" value="QQW50237.1"/>
    <property type="molecule type" value="Genomic_DNA"/>
</dbReference>
<dbReference type="Proteomes" id="UP001363151">
    <property type="component" value="Unassembled WGS sequence"/>
</dbReference>
<name>A0A649UDB1_AURAN</name>
<comment type="similarity">
    <text evidence="1 4">Belongs to the universal ribosomal protein uS3 family.</text>
</comment>
<accession>A0A649UDB1</accession>
<dbReference type="InterPro" id="IPR036419">
    <property type="entry name" value="Ribosomal_S3_C_sf"/>
</dbReference>
<proteinExistence type="inferred from homology"/>
<evidence type="ECO:0000256" key="1">
    <source>
        <dbReference type="ARBA" id="ARBA00010761"/>
    </source>
</evidence>
<organism evidence="7">
    <name type="scientific">Aureococcus anophagefferens</name>
    <name type="common">Harmful bloom alga</name>
    <dbReference type="NCBI Taxonomy" id="44056"/>
    <lineage>
        <taxon>Eukaryota</taxon>
        <taxon>Sar</taxon>
        <taxon>Stramenopiles</taxon>
        <taxon>Ochrophyta</taxon>
        <taxon>Pelagophyceae</taxon>
        <taxon>Pelagomonadales</taxon>
        <taxon>Pelagomonadaceae</taxon>
        <taxon>Aureococcus</taxon>
    </lineage>
</organism>
<sequence>MAQKINPLSFRDLNNYEDSSCQQQVYKRSSLPYVLEEHRRIRSFIVRFFENFNLVLHSFKYVKTSQGVAQISIKYIHLQHRSDKGSIKLLKVSTLENAFLYSFSKFFTSTPLLISFINLDKGKKRTISPNSIKGSPFTTSEMSSLLNVLTSVKGSAFFFASVLSYKLQSMRSRADRKSQARFLVFVTNLLSYVYKSNTVNIKGIKVSINGRINGVPRSKAWNSSEGRLSLQRIDTEIDYYYLPSQTVYGTFGVKVWINYGD</sequence>
<dbReference type="GO" id="GO:1990904">
    <property type="term" value="C:ribonucleoprotein complex"/>
    <property type="evidence" value="ECO:0007669"/>
    <property type="project" value="UniProtKB-KW"/>
</dbReference>
<evidence type="ECO:0000313" key="7">
    <source>
        <dbReference type="EMBL" id="QGI24631.1"/>
    </source>
</evidence>
<dbReference type="SUPFAM" id="SSF54821">
    <property type="entry name" value="Ribosomal protein S3 C-terminal domain"/>
    <property type="match status" value="1"/>
</dbReference>
<keyword evidence="3 4" id="KW-0687">Ribonucleoprotein</keyword>
<reference evidence="8" key="2">
    <citation type="journal article" date="2021" name="Genome Biol. Evol.">
        <title>Mitochondrial genome evolution in pelagophyte algae.</title>
        <authorList>
            <person name="Sibbald S.J."/>
            <person name="Lawton M."/>
            <person name="Archibald J.M."/>
        </authorList>
    </citation>
    <scope>NUCLEOTIDE SEQUENCE</scope>
    <source>
        <strain evidence="9">CCMP1707</strain>
        <strain evidence="10">CCMP1708</strain>
        <strain evidence="8">CCMP1850</strain>
        <strain evidence="12">CCMP1984</strain>
        <strain evidence="11">CCMP3368</strain>
    </source>
</reference>
<dbReference type="EMBL" id="MW438347">
    <property type="protein sequence ID" value="QQW50281.1"/>
    <property type="molecule type" value="Genomic_DNA"/>
</dbReference>
<dbReference type="Pfam" id="PF00189">
    <property type="entry name" value="Ribosomal_S3_C"/>
    <property type="match status" value="1"/>
</dbReference>
<gene>
    <name evidence="7" type="primary">rps3</name>
    <name evidence="6" type="ORF">SO694_mt00009</name>
</gene>
<keyword evidence="2 4" id="KW-0689">Ribosomal protein</keyword>
<keyword evidence="13" id="KW-1185">Reference proteome</keyword>
<evidence type="ECO:0000313" key="9">
    <source>
        <dbReference type="EMBL" id="QQW50194.1"/>
    </source>
</evidence>
<dbReference type="GO" id="GO:0005840">
    <property type="term" value="C:ribosome"/>
    <property type="evidence" value="ECO:0007669"/>
    <property type="project" value="UniProtKB-KW"/>
</dbReference>
<protein>
    <submittedName>
        <fullName evidence="6 7">Ribosomal protein S3</fullName>
    </submittedName>
</protein>
<dbReference type="Gene3D" id="3.30.1140.32">
    <property type="entry name" value="Ribosomal protein S3, C-terminal domain"/>
    <property type="match status" value="1"/>
</dbReference>
<dbReference type="GO" id="GO:0003735">
    <property type="term" value="F:structural constituent of ribosome"/>
    <property type="evidence" value="ECO:0007669"/>
    <property type="project" value="InterPro"/>
</dbReference>
<dbReference type="InterPro" id="IPR001351">
    <property type="entry name" value="Ribosomal_uS3_C"/>
</dbReference>
<dbReference type="EMBL" id="MK922345">
    <property type="protein sequence ID" value="QGI24631.1"/>
    <property type="molecule type" value="Genomic_DNA"/>
</dbReference>
<geneLocation type="mitochondrion" evidence="7"/>
<dbReference type="EMBL" id="MW438344">
    <property type="protein sequence ID" value="QQW50150.1"/>
    <property type="molecule type" value="Genomic_DNA"/>
</dbReference>
<reference evidence="7" key="1">
    <citation type="journal article" date="2019" name="J. Appl. Phycol.">
        <title>Construction and comparative analysis of mitochondrial genome in the brown tide forming alga Aureococcus anophagefferens (Pelagophyceae, Ochrophyta).</title>
        <authorList>
            <person name="Liu F."/>
            <person name="Liu S."/>
            <person name="Huang T."/>
            <person name="Chen N."/>
        </authorList>
    </citation>
    <scope>NUCLEOTIDE SEQUENCE</scope>
</reference>
<evidence type="ECO:0000313" key="13">
    <source>
        <dbReference type="Proteomes" id="UP001363151"/>
    </source>
</evidence>
<dbReference type="EMBL" id="MW438345">
    <property type="protein sequence ID" value="QQW50194.1"/>
    <property type="molecule type" value="Genomic_DNA"/>
</dbReference>
<reference evidence="6 13" key="3">
    <citation type="submission" date="2024-03" db="EMBL/GenBank/DDBJ databases">
        <title>Aureococcus anophagefferens CCMP1851 and Kratosvirus quantuckense: Draft genome of a second virus-susceptible host strain in the model system.</title>
        <authorList>
            <person name="Chase E."/>
            <person name="Truchon A.R."/>
            <person name="Schepens W."/>
            <person name="Wilhelm S.W."/>
        </authorList>
    </citation>
    <scope>NUCLEOTIDE SEQUENCE [LARGE SCALE GENOMIC DNA]</scope>
    <source>
        <strain evidence="6 13">CCMP1851</strain>
    </source>
</reference>
<feature type="domain" description="Small ribosomal subunit protein uS3 C-terminal" evidence="5">
    <location>
        <begin position="197"/>
        <end position="257"/>
    </location>
</feature>
<evidence type="ECO:0000313" key="8">
    <source>
        <dbReference type="EMBL" id="QQW50150.1"/>
    </source>
</evidence>
<evidence type="ECO:0000313" key="12">
    <source>
        <dbReference type="EMBL" id="QQW50325.1"/>
    </source>
</evidence>
<evidence type="ECO:0000313" key="11">
    <source>
        <dbReference type="EMBL" id="QQW50281.1"/>
    </source>
</evidence>
<evidence type="ECO:0000256" key="2">
    <source>
        <dbReference type="ARBA" id="ARBA00022980"/>
    </source>
</evidence>
<dbReference type="AlphaFoldDB" id="A0A649UDB1"/>